<accession>S5XZN0</accession>
<name>S5XZN0_PARAH</name>
<dbReference type="AlphaFoldDB" id="S5XZN0"/>
<evidence type="ECO:0000256" key="1">
    <source>
        <dbReference type="ARBA" id="ARBA00004418"/>
    </source>
</evidence>
<dbReference type="eggNOG" id="COG0747">
    <property type="taxonomic scope" value="Bacteria"/>
</dbReference>
<dbReference type="SUPFAM" id="SSF53850">
    <property type="entry name" value="Periplasmic binding protein-like II"/>
    <property type="match status" value="1"/>
</dbReference>
<evidence type="ECO:0000313" key="4">
    <source>
        <dbReference type="EMBL" id="AGT08900.1"/>
    </source>
</evidence>
<dbReference type="InterPro" id="IPR006311">
    <property type="entry name" value="TAT_signal"/>
</dbReference>
<dbReference type="GO" id="GO:0030288">
    <property type="term" value="C:outer membrane-bounded periplasmic space"/>
    <property type="evidence" value="ECO:0007669"/>
    <property type="project" value="UniProtKB-ARBA"/>
</dbReference>
<evidence type="ECO:0000256" key="2">
    <source>
        <dbReference type="ARBA" id="ARBA00005695"/>
    </source>
</evidence>
<feature type="domain" description="Solute-binding protein family 5" evidence="3">
    <location>
        <begin position="100"/>
        <end position="436"/>
    </location>
</feature>
<organism evidence="4 5">
    <name type="scientific">Paracoccus aminophilus JCM 7686</name>
    <dbReference type="NCBI Taxonomy" id="1367847"/>
    <lineage>
        <taxon>Bacteria</taxon>
        <taxon>Pseudomonadati</taxon>
        <taxon>Pseudomonadota</taxon>
        <taxon>Alphaproteobacteria</taxon>
        <taxon>Rhodobacterales</taxon>
        <taxon>Paracoccaceae</taxon>
        <taxon>Paracoccus</taxon>
    </lineage>
</organism>
<dbReference type="GO" id="GO:0015833">
    <property type="term" value="P:peptide transport"/>
    <property type="evidence" value="ECO:0007669"/>
    <property type="project" value="TreeGrafter"/>
</dbReference>
<dbReference type="EMBL" id="CP006650">
    <property type="protein sequence ID" value="AGT08900.1"/>
    <property type="molecule type" value="Genomic_DNA"/>
</dbReference>
<dbReference type="OrthoDB" id="9803988at2"/>
<dbReference type="HOGENOM" id="CLU_017028_7_4_5"/>
<dbReference type="STRING" id="1367847.JCM7686_1799"/>
<dbReference type="GO" id="GO:1904680">
    <property type="term" value="F:peptide transmembrane transporter activity"/>
    <property type="evidence" value="ECO:0007669"/>
    <property type="project" value="TreeGrafter"/>
</dbReference>
<dbReference type="Gene3D" id="3.10.105.10">
    <property type="entry name" value="Dipeptide-binding Protein, Domain 3"/>
    <property type="match status" value="1"/>
</dbReference>
<gene>
    <name evidence="4" type="ORF">JCM7686_1799</name>
</gene>
<keyword evidence="5" id="KW-1185">Reference proteome</keyword>
<dbReference type="CDD" id="cd08503">
    <property type="entry name" value="PBP2_NikA_DppA_OppA_like_17"/>
    <property type="match status" value="1"/>
</dbReference>
<dbReference type="InterPro" id="IPR030678">
    <property type="entry name" value="Peptide/Ni-bd"/>
</dbReference>
<dbReference type="InterPro" id="IPR039424">
    <property type="entry name" value="SBP_5"/>
</dbReference>
<protein>
    <submittedName>
        <fullName evidence="4">Peptide/nickel transport system, substrate-binding protein</fullName>
    </submittedName>
</protein>
<dbReference type="Pfam" id="PF00496">
    <property type="entry name" value="SBP_bac_5"/>
    <property type="match status" value="1"/>
</dbReference>
<dbReference type="GO" id="GO:0043190">
    <property type="term" value="C:ATP-binding cassette (ABC) transporter complex"/>
    <property type="evidence" value="ECO:0007669"/>
    <property type="project" value="InterPro"/>
</dbReference>
<dbReference type="Gene3D" id="3.90.76.10">
    <property type="entry name" value="Dipeptide-binding Protein, Domain 1"/>
    <property type="match status" value="1"/>
</dbReference>
<reference evidence="4 5" key="1">
    <citation type="journal article" date="2014" name="BMC Genomics">
        <title>Architecture and functions of a multipartite genome of the methylotrophic bacterium Paracoccus aminophilus JCM 7686, containing primary and secondary chromids.</title>
        <authorList>
            <person name="Dziewit L."/>
            <person name="Czarnecki J."/>
            <person name="Wibberg D."/>
            <person name="Radlinska M."/>
            <person name="Mrozek P."/>
            <person name="Szymczak M."/>
            <person name="Schluter A."/>
            <person name="Puhler A."/>
            <person name="Bartosik D."/>
        </authorList>
    </citation>
    <scope>NUCLEOTIDE SEQUENCE [LARGE SCALE GENOMIC DNA]</scope>
    <source>
        <strain evidence="4">JCM 7686</strain>
    </source>
</reference>
<evidence type="ECO:0000313" key="5">
    <source>
        <dbReference type="Proteomes" id="UP000015480"/>
    </source>
</evidence>
<sequence length="532" mass="57830">MLRKISAQKNPANPGRELSIGRRSFVQGGLALGAGLLLAQGAAFGAQAAAPSRGGVLRIGLGAAGSKSSLNPFISTGEMDFAVAQSLFDRLTDFDATGKLYNSLAEDFSHNEDGSIWTIRIRDGVLWHDGSPFTAQDVAYSLAYILTPENKADAYATLSPFMQKDDVRALDATTVEIKLNAPYALLPQIMASKVMFLVKDGTRDFSAPIGTGPFKFTHWTQGERVSLARNESFRTPGQPYLDGLEFIAINDAMSRVNALMAGQVDVIAQLDGSLAPIVEANPALHLIRSESGATTDQFMMVNKAPFQDVRVRQAFRLMVDRPQLVSNALAGYGRIGNDLHSITDPDYAAELPQRAHDPDQGRALLKAAGYDSDLRLELYTADAAPGMLASSTLIANQAKQIGVTIDLTVVPPDSYYSGPQFKNAPMASSDWGQHTLESVFGQAYARGAYWNEPDWTSDAFDGWVAKSRTTFDETLRKQYLFEAQKILWNEGGYLIWGFRDLLDAASAKVAGLAPSNQRNLGYYRFEGVSLEG</sequence>
<evidence type="ECO:0000259" key="3">
    <source>
        <dbReference type="Pfam" id="PF00496"/>
    </source>
</evidence>
<comment type="similarity">
    <text evidence="2">Belongs to the bacterial solute-binding protein 5 family.</text>
</comment>
<dbReference type="KEGG" id="pami:JCM7686_1799"/>
<dbReference type="PANTHER" id="PTHR30290">
    <property type="entry name" value="PERIPLASMIC BINDING COMPONENT OF ABC TRANSPORTER"/>
    <property type="match status" value="1"/>
</dbReference>
<dbReference type="Proteomes" id="UP000015480">
    <property type="component" value="Chromosome"/>
</dbReference>
<dbReference type="PIRSF" id="PIRSF002741">
    <property type="entry name" value="MppA"/>
    <property type="match status" value="1"/>
</dbReference>
<dbReference type="InterPro" id="IPR000914">
    <property type="entry name" value="SBP_5_dom"/>
</dbReference>
<proteinExistence type="inferred from homology"/>
<comment type="subcellular location">
    <subcellularLocation>
        <location evidence="1">Periplasm</location>
    </subcellularLocation>
</comment>
<dbReference type="Gene3D" id="3.40.190.10">
    <property type="entry name" value="Periplasmic binding protein-like II"/>
    <property type="match status" value="1"/>
</dbReference>
<dbReference type="PATRIC" id="fig|1367847.3.peg.1783"/>
<dbReference type="RefSeq" id="WP_020950538.1">
    <property type="nucleotide sequence ID" value="NC_022041.1"/>
</dbReference>
<dbReference type="PROSITE" id="PS51318">
    <property type="entry name" value="TAT"/>
    <property type="match status" value="1"/>
</dbReference>